<organism evidence="1 2">
    <name type="scientific">Thermostichus vulcanus str. 'Rupite'</name>
    <dbReference type="NCBI Taxonomy" id="2813851"/>
    <lineage>
        <taxon>Bacteria</taxon>
        <taxon>Bacillati</taxon>
        <taxon>Cyanobacteriota</taxon>
        <taxon>Cyanophyceae</taxon>
        <taxon>Thermostichales</taxon>
        <taxon>Thermostichaceae</taxon>
        <taxon>Thermostichus</taxon>
    </lineage>
</organism>
<protein>
    <submittedName>
        <fullName evidence="1">Uncharacterized protein</fullName>
    </submittedName>
</protein>
<dbReference type="Proteomes" id="UP000830835">
    <property type="component" value="Unassembled WGS sequence"/>
</dbReference>
<proteinExistence type="predicted"/>
<gene>
    <name evidence="1" type="ORF">JX360_15450</name>
</gene>
<accession>A0ABT0CES6</accession>
<dbReference type="EMBL" id="JAFIRA010000055">
    <property type="protein sequence ID" value="MCJ2544283.1"/>
    <property type="molecule type" value="Genomic_DNA"/>
</dbReference>
<comment type="caution">
    <text evidence="1">The sequence shown here is derived from an EMBL/GenBank/DDBJ whole genome shotgun (WGS) entry which is preliminary data.</text>
</comment>
<sequence>MPPILDPERSYTFSQYFELRFDPADILAELSVTLERRYLQDLPYALPESLAVGAATLHQSMLQYLPKAALTSEMARRELLISPVLTKLLECLPLQLSIEYGIEVNRFLKGEVDYLLRGEQQMIVIEAKGADLSRGITQLAVELIAFDLWLEQRGQLSGIPTLYGAVTTGDIWQFCLYQRREHHILQDLNLYRIPAELEQVMGILCGIVLPTKSSAI</sequence>
<dbReference type="RefSeq" id="WP_244352683.1">
    <property type="nucleotide sequence ID" value="NZ_JAFIRA010000055.1"/>
</dbReference>
<evidence type="ECO:0000313" key="1">
    <source>
        <dbReference type="EMBL" id="MCJ2544283.1"/>
    </source>
</evidence>
<reference evidence="1" key="1">
    <citation type="submission" date="2021-02" db="EMBL/GenBank/DDBJ databases">
        <title>The CRISPR/cas machinery reduction and long-range gene transfer in the hot spring cyanobacterium Synechococcus.</title>
        <authorList>
            <person name="Dvorak P."/>
            <person name="Jahodarova E."/>
            <person name="Hasler P."/>
            <person name="Poulickova A."/>
        </authorList>
    </citation>
    <scope>NUCLEOTIDE SEQUENCE</scope>
    <source>
        <strain evidence="1">Rupite</strain>
    </source>
</reference>
<name>A0ABT0CES6_THEVL</name>
<keyword evidence="2" id="KW-1185">Reference proteome</keyword>
<evidence type="ECO:0000313" key="2">
    <source>
        <dbReference type="Proteomes" id="UP000830835"/>
    </source>
</evidence>